<dbReference type="InterPro" id="IPR011029">
    <property type="entry name" value="DEATH-like_dom_sf"/>
</dbReference>
<dbReference type="PANTHER" id="PTHR14559:SF3">
    <property type="entry name" value="CASPASE RECRUITMENT DOMAIN-CONTAINING PROTEIN 9"/>
    <property type="match status" value="1"/>
</dbReference>
<dbReference type="SUPFAM" id="SSF47986">
    <property type="entry name" value="DEATH domain"/>
    <property type="match status" value="2"/>
</dbReference>
<comment type="caution">
    <text evidence="2">The sequence shown here is derived from an EMBL/GenBank/DDBJ whole genome shotgun (WGS) entry which is preliminary data.</text>
</comment>
<dbReference type="Gene3D" id="1.10.533.10">
    <property type="entry name" value="Death Domain, Fas"/>
    <property type="match status" value="1"/>
</dbReference>
<gene>
    <name evidence="2" type="ORF">P7K49_002066</name>
</gene>
<keyword evidence="3" id="KW-1185">Reference proteome</keyword>
<organism evidence="2 3">
    <name type="scientific">Saguinus oedipus</name>
    <name type="common">Cotton-top tamarin</name>
    <name type="synonym">Oedipomidas oedipus</name>
    <dbReference type="NCBI Taxonomy" id="9490"/>
    <lineage>
        <taxon>Eukaryota</taxon>
        <taxon>Metazoa</taxon>
        <taxon>Chordata</taxon>
        <taxon>Craniata</taxon>
        <taxon>Vertebrata</taxon>
        <taxon>Euteleostomi</taxon>
        <taxon>Mammalia</taxon>
        <taxon>Eutheria</taxon>
        <taxon>Euarchontoglires</taxon>
        <taxon>Primates</taxon>
        <taxon>Haplorrhini</taxon>
        <taxon>Platyrrhini</taxon>
        <taxon>Cebidae</taxon>
        <taxon>Callitrichinae</taxon>
        <taxon>Saguinus</taxon>
    </lineage>
</organism>
<evidence type="ECO:0000313" key="3">
    <source>
        <dbReference type="Proteomes" id="UP001266305"/>
    </source>
</evidence>
<proteinExistence type="predicted"/>
<reference evidence="2 3" key="1">
    <citation type="submission" date="2023-05" db="EMBL/GenBank/DDBJ databases">
        <title>B98-5 Cell Line De Novo Hybrid Assembly: An Optical Mapping Approach.</title>
        <authorList>
            <person name="Kananen K."/>
            <person name="Auerbach J.A."/>
            <person name="Kautto E."/>
            <person name="Blachly J.S."/>
        </authorList>
    </citation>
    <scope>NUCLEOTIDE SEQUENCE [LARGE SCALE GENOMIC DNA]</scope>
    <source>
        <strain evidence="2">B95-8</strain>
        <tissue evidence="2">Cell line</tissue>
    </source>
</reference>
<protein>
    <recommendedName>
        <fullName evidence="4">CARD domain-containing protein</fullName>
    </recommendedName>
</protein>
<evidence type="ECO:0008006" key="4">
    <source>
        <dbReference type="Google" id="ProtNLM"/>
    </source>
</evidence>
<accession>A0ABQ9WGA0</accession>
<dbReference type="Proteomes" id="UP001266305">
    <property type="component" value="Unassembled WGS sequence"/>
</dbReference>
<evidence type="ECO:0000313" key="2">
    <source>
        <dbReference type="EMBL" id="KAK2120680.1"/>
    </source>
</evidence>
<evidence type="ECO:0000256" key="1">
    <source>
        <dbReference type="SAM" id="MobiDB-lite"/>
    </source>
</evidence>
<dbReference type="PANTHER" id="PTHR14559">
    <property type="entry name" value="CASPASE RECRUITMENT DOMAIN FAMILY"/>
    <property type="match status" value="1"/>
</dbReference>
<name>A0ABQ9WGA0_SAGOE</name>
<dbReference type="EMBL" id="JASSZA010000001">
    <property type="protein sequence ID" value="KAK2120680.1"/>
    <property type="molecule type" value="Genomic_DNA"/>
</dbReference>
<sequence>MSTSPRCPWADPLDSPDKSPGPASEKGVDAGPGWRQEPVSHSVAAPTLPSLPAGAMSDYENDDECWSALEGFRVTLTSVIDPSRITPYLRQCKVLNPDDEEQVLSDPNLVIRKRKVGQCCPTGSQPETQPKSQLGGGYRLYNPDPRPQRSPTQLCPWLPRFLFHDPDSSTPPLHPSLHLSLPPGPPTPALCPATIPPLFRPLWPTGVLLDILQRTGHKGYVAFLESLELYYPQLYKKVTGKEPARVFSMIIGE</sequence>
<feature type="region of interest" description="Disordered" evidence="1">
    <location>
        <begin position="1"/>
        <end position="49"/>
    </location>
</feature>